<dbReference type="PANTHER" id="PTHR37164">
    <property type="entry name" value="BACTERIOHEMERYTHRIN"/>
    <property type="match status" value="1"/>
</dbReference>
<dbReference type="PROSITE" id="PS00550">
    <property type="entry name" value="HEMERYTHRINS"/>
    <property type="match status" value="1"/>
</dbReference>
<name>A0AAE3EHY6_9SPIR</name>
<dbReference type="Gene3D" id="1.20.120.50">
    <property type="entry name" value="Hemerythrin-like"/>
    <property type="match status" value="1"/>
</dbReference>
<comment type="caution">
    <text evidence="6">The sequence shown here is derived from an EMBL/GenBank/DDBJ whole genome shotgun (WGS) entry which is preliminary data.</text>
</comment>
<dbReference type="EMBL" id="JAINWA010000003">
    <property type="protein sequence ID" value="MCD1654525.1"/>
    <property type="molecule type" value="Genomic_DNA"/>
</dbReference>
<feature type="domain" description="Hemerythrin-like" evidence="5">
    <location>
        <begin position="13"/>
        <end position="124"/>
    </location>
</feature>
<dbReference type="InterPro" id="IPR016131">
    <property type="entry name" value="Haemerythrin_Fe_BS"/>
</dbReference>
<dbReference type="InterPro" id="IPR012827">
    <property type="entry name" value="Hemerythrin_metal-bd"/>
</dbReference>
<evidence type="ECO:0000256" key="1">
    <source>
        <dbReference type="ARBA" id="ARBA00010587"/>
    </source>
</evidence>
<evidence type="ECO:0000256" key="3">
    <source>
        <dbReference type="ARBA" id="ARBA00022723"/>
    </source>
</evidence>
<dbReference type="GO" id="GO:0005344">
    <property type="term" value="F:oxygen carrier activity"/>
    <property type="evidence" value="ECO:0007669"/>
    <property type="project" value="UniProtKB-KW"/>
</dbReference>
<dbReference type="CDD" id="cd12107">
    <property type="entry name" value="Hemerythrin"/>
    <property type="match status" value="1"/>
</dbReference>
<dbReference type="PANTHER" id="PTHR37164:SF1">
    <property type="entry name" value="BACTERIOHEMERYTHRIN"/>
    <property type="match status" value="1"/>
</dbReference>
<evidence type="ECO:0000256" key="2">
    <source>
        <dbReference type="ARBA" id="ARBA00022621"/>
    </source>
</evidence>
<evidence type="ECO:0000313" key="6">
    <source>
        <dbReference type="EMBL" id="MCD1654525.1"/>
    </source>
</evidence>
<proteinExistence type="inferred from homology"/>
<protein>
    <submittedName>
        <fullName evidence="6">Bacteriohemerythrin</fullName>
    </submittedName>
</protein>
<organism evidence="6 7">
    <name type="scientific">Teretinema zuelzerae</name>
    <dbReference type="NCBI Taxonomy" id="156"/>
    <lineage>
        <taxon>Bacteria</taxon>
        <taxon>Pseudomonadati</taxon>
        <taxon>Spirochaetota</taxon>
        <taxon>Spirochaetia</taxon>
        <taxon>Spirochaetales</taxon>
        <taxon>Treponemataceae</taxon>
        <taxon>Teretinema</taxon>
    </lineage>
</organism>
<dbReference type="RefSeq" id="WP_230754867.1">
    <property type="nucleotide sequence ID" value="NZ_JAINWA010000003.1"/>
</dbReference>
<dbReference type="GO" id="GO:0046872">
    <property type="term" value="F:metal ion binding"/>
    <property type="evidence" value="ECO:0007669"/>
    <property type="project" value="UniProtKB-KW"/>
</dbReference>
<dbReference type="NCBIfam" id="NF033749">
    <property type="entry name" value="bact_hemeryth"/>
    <property type="match status" value="1"/>
</dbReference>
<dbReference type="Pfam" id="PF01814">
    <property type="entry name" value="Hemerythrin"/>
    <property type="match status" value="1"/>
</dbReference>
<keyword evidence="3" id="KW-0479">Metal-binding</keyword>
<dbReference type="SUPFAM" id="SSF47188">
    <property type="entry name" value="Hemerythrin-like"/>
    <property type="match status" value="1"/>
</dbReference>
<evidence type="ECO:0000256" key="4">
    <source>
        <dbReference type="ARBA" id="ARBA00023004"/>
    </source>
</evidence>
<evidence type="ECO:0000313" key="7">
    <source>
        <dbReference type="Proteomes" id="UP001198163"/>
    </source>
</evidence>
<dbReference type="AlphaFoldDB" id="A0AAE3EHY6"/>
<comment type="similarity">
    <text evidence="1">Belongs to the hemerythrin family.</text>
</comment>
<accession>A0AAE3EHY6</accession>
<keyword evidence="4" id="KW-0408">Iron</keyword>
<evidence type="ECO:0000259" key="5">
    <source>
        <dbReference type="Pfam" id="PF01814"/>
    </source>
</evidence>
<keyword evidence="7" id="KW-1185">Reference proteome</keyword>
<gene>
    <name evidence="6" type="ORF">K7J14_07375</name>
</gene>
<reference evidence="6" key="1">
    <citation type="submission" date="2021-08" db="EMBL/GenBank/DDBJ databases">
        <title>Comparative analyses of Brucepasteria parasyntrophica and Teretinema zuelzerae.</title>
        <authorList>
            <person name="Song Y."/>
            <person name="Brune A."/>
        </authorList>
    </citation>
    <scope>NUCLEOTIDE SEQUENCE</scope>
    <source>
        <strain evidence="6">DSM 1903</strain>
    </source>
</reference>
<dbReference type="InterPro" id="IPR050669">
    <property type="entry name" value="Hemerythrin"/>
</dbReference>
<keyword evidence="2" id="KW-0813">Transport</keyword>
<dbReference type="NCBIfam" id="TIGR02481">
    <property type="entry name" value="hemeryth_dom"/>
    <property type="match status" value="1"/>
</dbReference>
<dbReference type="InterPro" id="IPR012312">
    <property type="entry name" value="Hemerythrin-like"/>
</dbReference>
<keyword evidence="2" id="KW-0561">Oxygen transport</keyword>
<dbReference type="InterPro" id="IPR035938">
    <property type="entry name" value="Hemerythrin-like_sf"/>
</dbReference>
<dbReference type="Proteomes" id="UP001198163">
    <property type="component" value="Unassembled WGS sequence"/>
</dbReference>
<sequence length="133" mass="15547">MAFIEWNDTLNTNITEIDEQHRQIVALINALSEAVRNRAAESDMKALFETIAKDTKAHFETEERLFRMHSYPERSAHAELHRQLETQVESLSSKIRTGAMPVNDSVLLFLRDWFITHIEGSDRLFGFWIQSRK</sequence>